<name>A0ABV8QNF8_9GAMM</name>
<dbReference type="EMBL" id="JBHSDI010000058">
    <property type="protein sequence ID" value="MFC4260569.1"/>
    <property type="molecule type" value="Genomic_DNA"/>
</dbReference>
<protein>
    <submittedName>
        <fullName evidence="1">Uncharacterized protein</fullName>
    </submittedName>
</protein>
<gene>
    <name evidence="1" type="ORF">ACFOZ5_16240</name>
</gene>
<comment type="caution">
    <text evidence="1">The sequence shown here is derived from an EMBL/GenBank/DDBJ whole genome shotgun (WGS) entry which is preliminary data.</text>
</comment>
<evidence type="ECO:0000313" key="2">
    <source>
        <dbReference type="Proteomes" id="UP001595798"/>
    </source>
</evidence>
<sequence>MMCLRSVMLGVGALIIAMLPVASMSQDVLKCGASSRFMSDAKVSRRDDAGYINHEFLYTRKAHFWVGVVYEFLDGREGASLYDGLLDSDSGKVTVEKLTRNFKHTLLEGSLYHQIELLGEQELDGRHFVTFLAEFYDDTDLYAVHGRISRGKLTFFRTHTAVEDQENVDQLESYAIRSLNEIVDNCSFNEA</sequence>
<keyword evidence="2" id="KW-1185">Reference proteome</keyword>
<proteinExistence type="predicted"/>
<reference evidence="2" key="1">
    <citation type="journal article" date="2019" name="Int. J. Syst. Evol. Microbiol.">
        <title>The Global Catalogue of Microorganisms (GCM) 10K type strain sequencing project: providing services to taxonomists for standard genome sequencing and annotation.</title>
        <authorList>
            <consortium name="The Broad Institute Genomics Platform"/>
            <consortium name="The Broad Institute Genome Sequencing Center for Infectious Disease"/>
            <person name="Wu L."/>
            <person name="Ma J."/>
        </authorList>
    </citation>
    <scope>NUCLEOTIDE SEQUENCE [LARGE SCALE GENOMIC DNA]</scope>
    <source>
        <strain evidence="2">CECT 7297</strain>
    </source>
</reference>
<accession>A0ABV8QNF8</accession>
<evidence type="ECO:0000313" key="1">
    <source>
        <dbReference type="EMBL" id="MFC4260569.1"/>
    </source>
</evidence>
<dbReference type="Proteomes" id="UP001595798">
    <property type="component" value="Unassembled WGS sequence"/>
</dbReference>
<organism evidence="1 2">
    <name type="scientific">Marinobacter lacisalsi</name>
    <dbReference type="NCBI Taxonomy" id="475979"/>
    <lineage>
        <taxon>Bacteria</taxon>
        <taxon>Pseudomonadati</taxon>
        <taxon>Pseudomonadota</taxon>
        <taxon>Gammaproteobacteria</taxon>
        <taxon>Pseudomonadales</taxon>
        <taxon>Marinobacteraceae</taxon>
        <taxon>Marinobacter</taxon>
    </lineage>
</organism>